<dbReference type="AlphaFoldDB" id="A0A410G2G9"/>
<reference evidence="1 2" key="1">
    <citation type="submission" date="2019-01" db="EMBL/GenBank/DDBJ databases">
        <title>Complete genome sequencing of Aequorivita sp. H23M31.</title>
        <authorList>
            <person name="Bae J.-W."/>
        </authorList>
    </citation>
    <scope>NUCLEOTIDE SEQUENCE [LARGE SCALE GENOMIC DNA]</scope>
    <source>
        <strain evidence="1 2">H23M31</strain>
    </source>
</reference>
<evidence type="ECO:0000313" key="2">
    <source>
        <dbReference type="Proteomes" id="UP000285517"/>
    </source>
</evidence>
<dbReference type="EMBL" id="CP034951">
    <property type="protein sequence ID" value="QAA81425.1"/>
    <property type="molecule type" value="Genomic_DNA"/>
</dbReference>
<dbReference type="OrthoDB" id="1072575at2"/>
<name>A0A410G2G9_9FLAO</name>
<dbReference type="KEGG" id="aev:EI546_06630"/>
<organism evidence="1 2">
    <name type="scientific">Aequorivita ciconiae</name>
    <dbReference type="NCBI Taxonomy" id="2494375"/>
    <lineage>
        <taxon>Bacteria</taxon>
        <taxon>Pseudomonadati</taxon>
        <taxon>Bacteroidota</taxon>
        <taxon>Flavobacteriia</taxon>
        <taxon>Flavobacteriales</taxon>
        <taxon>Flavobacteriaceae</taxon>
        <taxon>Aequorivita</taxon>
    </lineage>
</organism>
<accession>A0A410G2G9</accession>
<keyword evidence="2" id="KW-1185">Reference proteome</keyword>
<dbReference type="RefSeq" id="WP_128249813.1">
    <property type="nucleotide sequence ID" value="NZ_CP034951.1"/>
</dbReference>
<dbReference type="Proteomes" id="UP000285517">
    <property type="component" value="Chromosome"/>
</dbReference>
<gene>
    <name evidence="1" type="ORF">EI546_06630</name>
</gene>
<protein>
    <submittedName>
        <fullName evidence="1">Uncharacterized protein</fullName>
    </submittedName>
</protein>
<evidence type="ECO:0000313" key="1">
    <source>
        <dbReference type="EMBL" id="QAA81425.1"/>
    </source>
</evidence>
<sequence>MVNGNIYSVDYDKFREQLLPLVLRKPKLLSFLRALISPFVSIHGSFFNFKTEAIYKTEHNASITLLQKVLNDHFDNVERRIFINNASITATQHYYDKDQGEPLYFYDKDKGDPQWFFDMGTFNVYGSDFTVFLPIGMRPLYEGDEERLLTRIKAYLDYYKMFGTKYTIIWLS</sequence>
<proteinExistence type="predicted"/>